<comment type="caution">
    <text evidence="1">The sequence shown here is derived from an EMBL/GenBank/DDBJ whole genome shotgun (WGS) entry which is preliminary data.</text>
</comment>
<name>A0A551YLS0_MICAE</name>
<protein>
    <recommendedName>
        <fullName evidence="3">DUF2281 domain-containing protein</fullName>
    </recommendedName>
</protein>
<dbReference type="Proteomes" id="UP000316443">
    <property type="component" value="Unassembled WGS sequence"/>
</dbReference>
<evidence type="ECO:0000313" key="2">
    <source>
        <dbReference type="Proteomes" id="UP000316443"/>
    </source>
</evidence>
<dbReference type="EMBL" id="SFCA01000022">
    <property type="protein sequence ID" value="TRT61907.1"/>
    <property type="molecule type" value="Genomic_DNA"/>
</dbReference>
<proteinExistence type="predicted"/>
<reference evidence="1 2" key="1">
    <citation type="submission" date="2019-01" db="EMBL/GenBank/DDBJ databases">
        <title>Coherence of Microcystis species and biogeography revealed through population genomics.</title>
        <authorList>
            <person name="Perez-Carrascal O.M."/>
            <person name="Terrat Y."/>
            <person name="Giani A."/>
            <person name="Fortin N."/>
            <person name="Tromas N."/>
            <person name="Shapiro B.J."/>
        </authorList>
    </citation>
    <scope>NUCLEOTIDE SEQUENCE [LARGE SCALE GENOMIC DNA]</scope>
    <source>
        <strain evidence="1">Ma_QC_C_20070703_M131</strain>
    </source>
</reference>
<gene>
    <name evidence="1" type="ORF">EWV85_01855</name>
</gene>
<sequence>MPSPAITTIIKMVESLPDELQEQLVEYVRAYIAEIEEEKRWDQSFKQTKNNLVAAAQKAKEEIAAGLSTPMDYEQL</sequence>
<organism evidence="1 2">
    <name type="scientific">Microcystis aeruginosa Ma_QC_C_20070703_M131</name>
    <dbReference type="NCBI Taxonomy" id="2486263"/>
    <lineage>
        <taxon>Bacteria</taxon>
        <taxon>Bacillati</taxon>
        <taxon>Cyanobacteriota</taxon>
        <taxon>Cyanophyceae</taxon>
        <taxon>Oscillatoriophycideae</taxon>
        <taxon>Chroococcales</taxon>
        <taxon>Microcystaceae</taxon>
        <taxon>Microcystis</taxon>
    </lineage>
</organism>
<evidence type="ECO:0000313" key="1">
    <source>
        <dbReference type="EMBL" id="TRT61907.1"/>
    </source>
</evidence>
<dbReference type="AlphaFoldDB" id="A0A551YLS0"/>
<evidence type="ECO:0008006" key="3">
    <source>
        <dbReference type="Google" id="ProtNLM"/>
    </source>
</evidence>
<accession>A0A551YLS0</accession>